<dbReference type="RefSeq" id="WP_210053665.1">
    <property type="nucleotide sequence ID" value="NZ_BAAAMH010000012.1"/>
</dbReference>
<evidence type="ECO:0000256" key="1">
    <source>
        <dbReference type="SAM" id="SignalP"/>
    </source>
</evidence>
<evidence type="ECO:0008006" key="4">
    <source>
        <dbReference type="Google" id="ProtNLM"/>
    </source>
</evidence>
<comment type="caution">
    <text evidence="2">The sequence shown here is derived from an EMBL/GenBank/DDBJ whole genome shotgun (WGS) entry which is preliminary data.</text>
</comment>
<name>A0ABS4Z5R5_9ACTN</name>
<evidence type="ECO:0000313" key="3">
    <source>
        <dbReference type="Proteomes" id="UP000758168"/>
    </source>
</evidence>
<sequence length="162" mass="16413">MPTTHRRLALGAATALLLASAAAPAVADDGRHHDRGRPAGPLLSAPLVGSLTTDPVLAGVSPGGADWTVSRSTVKVWADGRVDVKVRDLVLTSTGANPVTTASASLVCGGVVVDTVGPVAYDADGDARVRGRFDVPDRCLAPAVLLNPASRLTTYIGVTGRA</sequence>
<accession>A0ABS4Z5R5</accession>
<keyword evidence="1" id="KW-0732">Signal</keyword>
<protein>
    <recommendedName>
        <fullName evidence="4">Neocarzinostatin family protein</fullName>
    </recommendedName>
</protein>
<reference evidence="2 3" key="1">
    <citation type="submission" date="2021-03" db="EMBL/GenBank/DDBJ databases">
        <title>Sequencing the genomes of 1000 actinobacteria strains.</title>
        <authorList>
            <person name="Klenk H.-P."/>
        </authorList>
    </citation>
    <scope>NUCLEOTIDE SEQUENCE [LARGE SCALE GENOMIC DNA]</scope>
    <source>
        <strain evidence="2 3">DSM 12936</strain>
    </source>
</reference>
<dbReference type="EMBL" id="JAGIOB010000001">
    <property type="protein sequence ID" value="MBP2416145.1"/>
    <property type="molecule type" value="Genomic_DNA"/>
</dbReference>
<proteinExistence type="predicted"/>
<evidence type="ECO:0000313" key="2">
    <source>
        <dbReference type="EMBL" id="MBP2416145.1"/>
    </source>
</evidence>
<feature type="chain" id="PRO_5046464721" description="Neocarzinostatin family protein" evidence="1">
    <location>
        <begin position="28"/>
        <end position="162"/>
    </location>
</feature>
<keyword evidence="3" id="KW-1185">Reference proteome</keyword>
<feature type="signal peptide" evidence="1">
    <location>
        <begin position="1"/>
        <end position="27"/>
    </location>
</feature>
<dbReference type="Proteomes" id="UP000758168">
    <property type="component" value="Unassembled WGS sequence"/>
</dbReference>
<gene>
    <name evidence="2" type="ORF">JOF54_001067</name>
</gene>
<organism evidence="2 3">
    <name type="scientific">Microlunatus capsulatus</name>
    <dbReference type="NCBI Taxonomy" id="99117"/>
    <lineage>
        <taxon>Bacteria</taxon>
        <taxon>Bacillati</taxon>
        <taxon>Actinomycetota</taxon>
        <taxon>Actinomycetes</taxon>
        <taxon>Propionibacteriales</taxon>
        <taxon>Propionibacteriaceae</taxon>
        <taxon>Microlunatus</taxon>
    </lineage>
</organism>